<accession>A0AAE3AH76</accession>
<dbReference type="GO" id="GO:0051082">
    <property type="term" value="F:unfolded protein binding"/>
    <property type="evidence" value="ECO:0007669"/>
    <property type="project" value="TreeGrafter"/>
</dbReference>
<evidence type="ECO:0000256" key="11">
    <source>
        <dbReference type="RuleBase" id="RU000639"/>
    </source>
</evidence>
<sequence>MSENVNQENKQEQENTDTPETQPQQEPSPETAEETFTVTRDQMEKMEQLAKMVSDASDKYLRLAAEYDNFRKRTAKEKESLYGDAKADTVKPFLEVLDNLERGLAQFEEGDPHRQGMEMICKQFMTVLEKLGVQQIEALGQPFDPARHNAVMHVEDESAGENTVVEVFQQGYALGDKVLRFAMVKVAN</sequence>
<feature type="compositionally biased region" description="Low complexity" evidence="13">
    <location>
        <begin position="16"/>
        <end position="30"/>
    </location>
</feature>
<dbReference type="GO" id="GO:0042803">
    <property type="term" value="F:protein homodimerization activity"/>
    <property type="evidence" value="ECO:0007669"/>
    <property type="project" value="InterPro"/>
</dbReference>
<comment type="function">
    <text evidence="7 10 11">Participates actively in the response to hyperosmotic and heat shock by preventing the aggregation of stress-denatured proteins, in association with DnaK and GrpE. It is the nucleotide exchange factor for DnaK and may function as a thermosensor. Unfolded proteins bind initially to DnaJ; upon interaction with the DnaJ-bound protein, DnaK hydrolyzes its bound ATP, resulting in the formation of a stable complex. GrpE releases ADP from DnaK; ATP binding to DnaK triggers the release of the substrate protein, thus completing the reaction cycle. Several rounds of ATP-dependent interactions between DnaJ, DnaK and GrpE are required for fully efficient folding.</text>
</comment>
<comment type="subunit">
    <text evidence="3 10">Homodimer.</text>
</comment>
<organism evidence="14 15">
    <name type="scientific">Brotocaccenecus cirricatena</name>
    <dbReference type="NCBI Taxonomy" id="3064195"/>
    <lineage>
        <taxon>Bacteria</taxon>
        <taxon>Bacillati</taxon>
        <taxon>Bacillota</taxon>
        <taxon>Clostridia</taxon>
        <taxon>Eubacteriales</taxon>
        <taxon>Oscillospiraceae</taxon>
        <taxon>Brotocaccenecus</taxon>
    </lineage>
</organism>
<comment type="caution">
    <text evidence="14">The sequence shown here is derived from an EMBL/GenBank/DDBJ whole genome shotgun (WGS) entry which is preliminary data.</text>
</comment>
<dbReference type="Pfam" id="PF01025">
    <property type="entry name" value="GrpE"/>
    <property type="match status" value="1"/>
</dbReference>
<dbReference type="Gene3D" id="2.30.22.10">
    <property type="entry name" value="Head domain of nucleotide exchange factor GrpE"/>
    <property type="match status" value="1"/>
</dbReference>
<keyword evidence="15" id="KW-1185">Reference proteome</keyword>
<dbReference type="GO" id="GO:0000774">
    <property type="term" value="F:adenyl-nucleotide exchange factor activity"/>
    <property type="evidence" value="ECO:0007669"/>
    <property type="project" value="InterPro"/>
</dbReference>
<proteinExistence type="inferred from homology"/>
<dbReference type="InterPro" id="IPR009012">
    <property type="entry name" value="GrpE_head"/>
</dbReference>
<dbReference type="NCBIfam" id="NF010757">
    <property type="entry name" value="PRK14160.1"/>
    <property type="match status" value="1"/>
</dbReference>
<dbReference type="Gene3D" id="3.90.20.20">
    <property type="match status" value="1"/>
</dbReference>
<dbReference type="PRINTS" id="PR00773">
    <property type="entry name" value="GRPEPROTEIN"/>
</dbReference>
<dbReference type="InterPro" id="IPR013805">
    <property type="entry name" value="GrpE_CC"/>
</dbReference>
<dbReference type="Proteomes" id="UP001199319">
    <property type="component" value="Unassembled WGS sequence"/>
</dbReference>
<evidence type="ECO:0000256" key="10">
    <source>
        <dbReference type="HAMAP-Rule" id="MF_01151"/>
    </source>
</evidence>
<evidence type="ECO:0000313" key="14">
    <source>
        <dbReference type="EMBL" id="MCC2129878.1"/>
    </source>
</evidence>
<dbReference type="GO" id="GO:0006457">
    <property type="term" value="P:protein folding"/>
    <property type="evidence" value="ECO:0007669"/>
    <property type="project" value="InterPro"/>
</dbReference>
<feature type="region of interest" description="Disordered" evidence="13">
    <location>
        <begin position="1"/>
        <end position="44"/>
    </location>
</feature>
<evidence type="ECO:0000256" key="4">
    <source>
        <dbReference type="ARBA" id="ARBA00022490"/>
    </source>
</evidence>
<dbReference type="PANTHER" id="PTHR21237:SF23">
    <property type="entry name" value="GRPE PROTEIN HOMOLOG, MITOCHONDRIAL"/>
    <property type="match status" value="1"/>
</dbReference>
<dbReference type="GO" id="GO:0051087">
    <property type="term" value="F:protein-folding chaperone binding"/>
    <property type="evidence" value="ECO:0007669"/>
    <property type="project" value="InterPro"/>
</dbReference>
<dbReference type="SUPFAM" id="SSF58014">
    <property type="entry name" value="Coiled-coil domain of nucleotide exchange factor GrpE"/>
    <property type="match status" value="1"/>
</dbReference>
<reference evidence="14" key="1">
    <citation type="submission" date="2021-10" db="EMBL/GenBank/DDBJ databases">
        <title>Anaerobic single-cell dispensing facilitates the cultivation of human gut bacteria.</title>
        <authorList>
            <person name="Afrizal A."/>
        </authorList>
    </citation>
    <scope>NUCLEOTIDE SEQUENCE</scope>
    <source>
        <strain evidence="14">CLA-AA-H272</strain>
    </source>
</reference>
<comment type="similarity">
    <text evidence="2 10 12">Belongs to the GrpE family.</text>
</comment>
<dbReference type="PANTHER" id="PTHR21237">
    <property type="entry name" value="GRPE PROTEIN"/>
    <property type="match status" value="1"/>
</dbReference>
<evidence type="ECO:0000256" key="6">
    <source>
        <dbReference type="ARBA" id="ARBA00023186"/>
    </source>
</evidence>
<evidence type="ECO:0000256" key="9">
    <source>
        <dbReference type="ARBA" id="ARBA00076414"/>
    </source>
</evidence>
<protein>
    <recommendedName>
        <fullName evidence="8 10">Protein GrpE</fullName>
    </recommendedName>
    <alternativeName>
        <fullName evidence="9 10">HSP-70 cofactor</fullName>
    </alternativeName>
</protein>
<dbReference type="HAMAP" id="MF_01151">
    <property type="entry name" value="GrpE"/>
    <property type="match status" value="1"/>
</dbReference>
<evidence type="ECO:0000256" key="7">
    <source>
        <dbReference type="ARBA" id="ARBA00053401"/>
    </source>
</evidence>
<gene>
    <name evidence="10 14" type="primary">grpE</name>
    <name evidence="14" type="ORF">LKD37_10160</name>
</gene>
<dbReference type="InterPro" id="IPR000740">
    <property type="entry name" value="GrpE"/>
</dbReference>
<keyword evidence="5 10" id="KW-0346">Stress response</keyword>
<dbReference type="AlphaFoldDB" id="A0AAE3AH76"/>
<dbReference type="PROSITE" id="PS01071">
    <property type="entry name" value="GRPE"/>
    <property type="match status" value="1"/>
</dbReference>
<keyword evidence="4 10" id="KW-0963">Cytoplasm</keyword>
<evidence type="ECO:0000256" key="1">
    <source>
        <dbReference type="ARBA" id="ARBA00004496"/>
    </source>
</evidence>
<dbReference type="RefSeq" id="WP_302929119.1">
    <property type="nucleotide sequence ID" value="NZ_JAJEPW010000029.1"/>
</dbReference>
<evidence type="ECO:0000256" key="13">
    <source>
        <dbReference type="SAM" id="MobiDB-lite"/>
    </source>
</evidence>
<keyword evidence="6 10" id="KW-0143">Chaperone</keyword>
<dbReference type="FunFam" id="2.30.22.10:FF:000001">
    <property type="entry name" value="Protein GrpE"/>
    <property type="match status" value="1"/>
</dbReference>
<evidence type="ECO:0000256" key="5">
    <source>
        <dbReference type="ARBA" id="ARBA00023016"/>
    </source>
</evidence>
<dbReference type="CDD" id="cd00446">
    <property type="entry name" value="GrpE"/>
    <property type="match status" value="1"/>
</dbReference>
<evidence type="ECO:0000256" key="2">
    <source>
        <dbReference type="ARBA" id="ARBA00009054"/>
    </source>
</evidence>
<evidence type="ECO:0000256" key="3">
    <source>
        <dbReference type="ARBA" id="ARBA00011738"/>
    </source>
</evidence>
<dbReference type="SUPFAM" id="SSF51064">
    <property type="entry name" value="Head domain of nucleotide exchange factor GrpE"/>
    <property type="match status" value="1"/>
</dbReference>
<dbReference type="EMBL" id="JAJEPW010000029">
    <property type="protein sequence ID" value="MCC2129878.1"/>
    <property type="molecule type" value="Genomic_DNA"/>
</dbReference>
<comment type="subcellular location">
    <subcellularLocation>
        <location evidence="1 10">Cytoplasm</location>
    </subcellularLocation>
</comment>
<evidence type="ECO:0000256" key="12">
    <source>
        <dbReference type="RuleBase" id="RU004478"/>
    </source>
</evidence>
<dbReference type="NCBIfam" id="NF010738">
    <property type="entry name" value="PRK14140.1"/>
    <property type="match status" value="1"/>
</dbReference>
<evidence type="ECO:0000313" key="15">
    <source>
        <dbReference type="Proteomes" id="UP001199319"/>
    </source>
</evidence>
<name>A0AAE3AH76_9FIRM</name>
<evidence type="ECO:0000256" key="8">
    <source>
        <dbReference type="ARBA" id="ARBA00072274"/>
    </source>
</evidence>
<dbReference type="GO" id="GO:0005737">
    <property type="term" value="C:cytoplasm"/>
    <property type="evidence" value="ECO:0007669"/>
    <property type="project" value="UniProtKB-SubCell"/>
</dbReference>